<organism evidence="1">
    <name type="scientific">Lepeophtheirus salmonis</name>
    <name type="common">Salmon louse</name>
    <name type="synonym">Caligus salmonis</name>
    <dbReference type="NCBI Taxonomy" id="72036"/>
    <lineage>
        <taxon>Eukaryota</taxon>
        <taxon>Metazoa</taxon>
        <taxon>Ecdysozoa</taxon>
        <taxon>Arthropoda</taxon>
        <taxon>Crustacea</taxon>
        <taxon>Multicrustacea</taxon>
        <taxon>Hexanauplia</taxon>
        <taxon>Copepoda</taxon>
        <taxon>Siphonostomatoida</taxon>
        <taxon>Caligidae</taxon>
        <taxon>Lepeophtheirus</taxon>
    </lineage>
</organism>
<reference evidence="1" key="1">
    <citation type="submission" date="2014-05" db="EMBL/GenBank/DDBJ databases">
        <authorList>
            <person name="Chronopoulou M."/>
        </authorList>
    </citation>
    <scope>NUCLEOTIDE SEQUENCE</scope>
    <source>
        <tissue evidence="1">Whole organism</tissue>
    </source>
</reference>
<name>A0A0K2V082_LEPSM</name>
<dbReference type="AlphaFoldDB" id="A0A0K2V082"/>
<protein>
    <submittedName>
        <fullName evidence="1">Uncharacterized protein</fullName>
    </submittedName>
</protein>
<sequence length="54" mass="6043">MNKIIKSMGSHRFHSRYLCFHSSRLGIGPIQIRYSSGSLGTNKIEFPDSTSMAP</sequence>
<accession>A0A0K2V082</accession>
<evidence type="ECO:0000313" key="1">
    <source>
        <dbReference type="EMBL" id="CDW43381.1"/>
    </source>
</evidence>
<dbReference type="EMBL" id="HACA01026020">
    <property type="protein sequence ID" value="CDW43381.1"/>
    <property type="molecule type" value="Transcribed_RNA"/>
</dbReference>
<proteinExistence type="predicted"/>